<name>D3RTY1_ALLVD</name>
<dbReference type="HOGENOM" id="CLU_3211554_0_0_6"/>
<reference evidence="2 3" key="1">
    <citation type="journal article" date="2011" name="Stand. Genomic Sci.">
        <title>Complete genome sequence of Allochromatium vinosum DSM 180(T).</title>
        <authorList>
            <person name="Weissgerber T."/>
            <person name="Zigann R."/>
            <person name="Bruce D."/>
            <person name="Chang Y.J."/>
            <person name="Detter J.C."/>
            <person name="Han C."/>
            <person name="Hauser L."/>
            <person name="Jeffries C.D."/>
            <person name="Land M."/>
            <person name="Munk A.C."/>
            <person name="Tapia R."/>
            <person name="Dahl C."/>
        </authorList>
    </citation>
    <scope>NUCLEOTIDE SEQUENCE [LARGE SCALE GENOMIC DNA]</scope>
    <source>
        <strain evidence="3">ATCC 17899 / DSM 180 / NBRC 103801 / NCIMB 10441 / D</strain>
    </source>
</reference>
<dbReference type="AlphaFoldDB" id="D3RTY1"/>
<organism evidence="2 3">
    <name type="scientific">Allochromatium vinosum (strain ATCC 17899 / DSM 180 / NBRC 103801 / NCIMB 10441 / D)</name>
    <name type="common">Chromatium vinosum</name>
    <dbReference type="NCBI Taxonomy" id="572477"/>
    <lineage>
        <taxon>Bacteria</taxon>
        <taxon>Pseudomonadati</taxon>
        <taxon>Pseudomonadota</taxon>
        <taxon>Gammaproteobacteria</taxon>
        <taxon>Chromatiales</taxon>
        <taxon>Chromatiaceae</taxon>
        <taxon>Allochromatium</taxon>
    </lineage>
</organism>
<dbReference type="Proteomes" id="UP000001441">
    <property type="component" value="Chromosome"/>
</dbReference>
<evidence type="ECO:0000313" key="2">
    <source>
        <dbReference type="EMBL" id="ADC62640.1"/>
    </source>
</evidence>
<evidence type="ECO:0000313" key="3">
    <source>
        <dbReference type="Proteomes" id="UP000001441"/>
    </source>
</evidence>
<sequence>MSTQVPKPKPVILFFKPPQSARTKKTPTPPPPHGTQRHGNPTAA</sequence>
<dbReference type="EMBL" id="CP001896">
    <property type="protein sequence ID" value="ADC62640.1"/>
    <property type="molecule type" value="Genomic_DNA"/>
</dbReference>
<evidence type="ECO:0000256" key="1">
    <source>
        <dbReference type="SAM" id="MobiDB-lite"/>
    </source>
</evidence>
<accession>D3RTY1</accession>
<protein>
    <submittedName>
        <fullName evidence="2">Uncharacterized protein</fullName>
    </submittedName>
</protein>
<feature type="region of interest" description="Disordered" evidence="1">
    <location>
        <begin position="1"/>
        <end position="44"/>
    </location>
</feature>
<proteinExistence type="predicted"/>
<dbReference type="KEGG" id="alv:Alvin_1708"/>
<keyword evidence="3" id="KW-1185">Reference proteome</keyword>
<gene>
    <name evidence="2" type="ordered locus">Alvin_1708</name>
</gene>
<dbReference type="STRING" id="572477.Alvin_1708"/>